<dbReference type="CDD" id="cd07710">
    <property type="entry name" value="arylsulfatase_Sdsa1-like_MBL-fold"/>
    <property type="match status" value="1"/>
</dbReference>
<evidence type="ECO:0000256" key="2">
    <source>
        <dbReference type="ARBA" id="ARBA00022723"/>
    </source>
</evidence>
<dbReference type="Pfam" id="PF14863">
    <property type="entry name" value="Alkyl_sulf_dimr"/>
    <property type="match status" value="1"/>
</dbReference>
<keyword evidence="12" id="KW-1185">Reference proteome</keyword>
<dbReference type="FunFam" id="1.25.40.880:FF:000001">
    <property type="entry name" value="SDS hydrolase SdsA1"/>
    <property type="match status" value="1"/>
</dbReference>
<comment type="cofactor">
    <cofactor evidence="1">
        <name>Zn(2+)</name>
        <dbReference type="ChEBI" id="CHEBI:29105"/>
    </cofactor>
</comment>
<evidence type="ECO:0000313" key="11">
    <source>
        <dbReference type="EMBL" id="TKD03803.1"/>
    </source>
</evidence>
<dbReference type="Proteomes" id="UP000309215">
    <property type="component" value="Unassembled WGS sequence"/>
</dbReference>
<dbReference type="InterPro" id="IPR052195">
    <property type="entry name" value="Bact_Alkyl/Aryl-Sulfatase"/>
</dbReference>
<evidence type="ECO:0000256" key="8">
    <source>
        <dbReference type="ARBA" id="ARBA00075789"/>
    </source>
</evidence>
<dbReference type="InterPro" id="IPR036866">
    <property type="entry name" value="RibonucZ/Hydroxyglut_hydro"/>
</dbReference>
<sequence>MSTKPRDASKYTTDANAAVWNTLPFDDTADFEDASRGYIGTWDPPLQITNEKGKTVWTLAPYMDQTRDAPCPPTVNPSLWRQARLNTMNGLFKVTEGFYQVRAFDMSNMTIIEGAEGLILIDPLISCECAADALRLYRELRKRPDVKVKAVIYTHSHVDHFGGVCGVVDPEDVRAKRVEIVAPADFLEHAVSENVYAGVAMIRRAQYMYGPYLVAGPRGQIDSGLAKGQSIGRISIIAPTRTISRTGDTIELDGVRIEFHMTPGAEAPAEFDFYFPDHRVFCAAENATHTMHNIQTLRGARVRDALAWSKYLNEALDLFGDKTDVLFAQHHWPRWGQERITSFLSKQRDMYRYLNDQTLRMLNKGYTGIEIAEVFEMPQSIAREWFNRGYYGTVNHNVKGIYDRYMGWFDGNPARLHPLPPERSSSKYVELMGGASKVLKAAGAAFDKGEYRWAAELLDKVVFHDPTNTKAKDLLANTLEQLGYQAEAGPWRNFYLMGAQELRDGVTIPSDAPSTDASMFSAMTLDMIFDSLGARLLGPQARERILMNWSFTDTGQHYALEVSNGALSYVAHVRAGADVTVTTTRSTFDAVLLGQLSFRDAVTTQKARLEGSVGKFLEFLLLLDDGDPAFPIVTPRPDIEAAWKGKDRKPPKDPASPEADLVEHEEMSRLHRFLAELPKGC</sequence>
<dbReference type="InterPro" id="IPR029228">
    <property type="entry name" value="Alkyl_sulf_dimr"/>
</dbReference>
<dbReference type="EC" id="3.1.6.21" evidence="6"/>
<dbReference type="PANTHER" id="PTHR43223">
    <property type="entry name" value="ALKYL/ARYL-SULFATASE"/>
    <property type="match status" value="1"/>
</dbReference>
<dbReference type="GO" id="GO:0018741">
    <property type="term" value="F:linear primary-alkylsulfatase activity"/>
    <property type="evidence" value="ECO:0007669"/>
    <property type="project" value="UniProtKB-EC"/>
</dbReference>
<dbReference type="GO" id="GO:0046872">
    <property type="term" value="F:metal ion binding"/>
    <property type="evidence" value="ECO:0007669"/>
    <property type="project" value="UniProtKB-KW"/>
</dbReference>
<dbReference type="OrthoDB" id="9815874at2"/>
<dbReference type="Gene3D" id="3.60.15.30">
    <property type="entry name" value="Metallo-beta-lactamase domain"/>
    <property type="match status" value="1"/>
</dbReference>
<dbReference type="InterPro" id="IPR001279">
    <property type="entry name" value="Metallo-B-lactamas"/>
</dbReference>
<feature type="domain" description="Metallo-beta-lactamase" evidence="10">
    <location>
        <begin position="106"/>
        <end position="330"/>
    </location>
</feature>
<proteinExistence type="inferred from homology"/>
<evidence type="ECO:0000256" key="7">
    <source>
        <dbReference type="ARBA" id="ARBA00068034"/>
    </source>
</evidence>
<dbReference type="InterPro" id="IPR036527">
    <property type="entry name" value="SCP2_sterol-bd_dom_sf"/>
</dbReference>
<dbReference type="GO" id="GO:0046983">
    <property type="term" value="F:protein dimerization activity"/>
    <property type="evidence" value="ECO:0007669"/>
    <property type="project" value="InterPro"/>
</dbReference>
<evidence type="ECO:0000259" key="10">
    <source>
        <dbReference type="SMART" id="SM00849"/>
    </source>
</evidence>
<dbReference type="EMBL" id="SSMQ01000027">
    <property type="protein sequence ID" value="TKD03803.1"/>
    <property type="molecule type" value="Genomic_DNA"/>
</dbReference>
<gene>
    <name evidence="11" type="ORF">E8A74_24765</name>
</gene>
<dbReference type="Pfam" id="PF00753">
    <property type="entry name" value="Lactamase_B"/>
    <property type="match status" value="1"/>
</dbReference>
<dbReference type="Gene3D" id="1.25.40.880">
    <property type="entry name" value="Alkyl sulfatase, dimerisation domain"/>
    <property type="match status" value="1"/>
</dbReference>
<dbReference type="Gene3D" id="3.30.1050.10">
    <property type="entry name" value="SCP2 sterol-binding domain"/>
    <property type="match status" value="1"/>
</dbReference>
<dbReference type="InterPro" id="IPR029229">
    <property type="entry name" value="Alkyl_sulf_C"/>
</dbReference>
<reference evidence="11 12" key="1">
    <citation type="submission" date="2019-04" db="EMBL/GenBank/DDBJ databases">
        <authorList>
            <person name="Li Y."/>
            <person name="Wang J."/>
        </authorList>
    </citation>
    <scope>NUCLEOTIDE SEQUENCE [LARGE SCALE GENOMIC DNA]</scope>
    <source>
        <strain evidence="11 12">DSM 14668</strain>
    </source>
</reference>
<evidence type="ECO:0000256" key="4">
    <source>
        <dbReference type="ARBA" id="ARBA00022833"/>
    </source>
</evidence>
<dbReference type="SMART" id="SM00849">
    <property type="entry name" value="Lactamase_B"/>
    <property type="match status" value="1"/>
</dbReference>
<evidence type="ECO:0000256" key="9">
    <source>
        <dbReference type="SAM" id="MobiDB-lite"/>
    </source>
</evidence>
<dbReference type="RefSeq" id="WP_136931537.1">
    <property type="nucleotide sequence ID" value="NZ_SSMQ01000027.1"/>
</dbReference>
<feature type="compositionally biased region" description="Basic and acidic residues" evidence="9">
    <location>
        <begin position="641"/>
        <end position="652"/>
    </location>
</feature>
<dbReference type="Pfam" id="PF14864">
    <property type="entry name" value="Alkyl_sulf_C"/>
    <property type="match status" value="1"/>
</dbReference>
<dbReference type="SUPFAM" id="SSF55718">
    <property type="entry name" value="SCP-like"/>
    <property type="match status" value="1"/>
</dbReference>
<comment type="caution">
    <text evidence="11">The sequence shown here is derived from an EMBL/GenBank/DDBJ whole genome shotgun (WGS) entry which is preliminary data.</text>
</comment>
<keyword evidence="3 11" id="KW-0378">Hydrolase</keyword>
<dbReference type="PANTHER" id="PTHR43223:SF1">
    <property type="entry name" value="ALKYL_ARYL-SULFATASE BDS1"/>
    <property type="match status" value="1"/>
</dbReference>
<comment type="similarity">
    <text evidence="5">Belongs to the metallo-beta-lactamase superfamily. Type III sulfatase family.</text>
</comment>
<evidence type="ECO:0000256" key="6">
    <source>
        <dbReference type="ARBA" id="ARBA00066568"/>
    </source>
</evidence>
<feature type="region of interest" description="Disordered" evidence="9">
    <location>
        <begin position="641"/>
        <end position="663"/>
    </location>
</feature>
<dbReference type="InterPro" id="IPR038536">
    <property type="entry name" value="Alkyl/aryl-sulf_dimr_sf"/>
</dbReference>
<dbReference type="InterPro" id="IPR044097">
    <property type="entry name" value="Bds1/SdsA1_MBL-fold"/>
</dbReference>
<dbReference type="AlphaFoldDB" id="A0A4U1J8R9"/>
<evidence type="ECO:0000256" key="1">
    <source>
        <dbReference type="ARBA" id="ARBA00001947"/>
    </source>
</evidence>
<name>A0A4U1J8R9_9BACT</name>
<dbReference type="GO" id="GO:0018909">
    <property type="term" value="P:dodecyl sulfate metabolic process"/>
    <property type="evidence" value="ECO:0007669"/>
    <property type="project" value="InterPro"/>
</dbReference>
<dbReference type="FunFam" id="3.60.15.30:FF:000001">
    <property type="entry name" value="Alkyl/aryl-sulfatase BDS1"/>
    <property type="match status" value="1"/>
</dbReference>
<organism evidence="11 12">
    <name type="scientific">Polyangium fumosum</name>
    <dbReference type="NCBI Taxonomy" id="889272"/>
    <lineage>
        <taxon>Bacteria</taxon>
        <taxon>Pseudomonadati</taxon>
        <taxon>Myxococcota</taxon>
        <taxon>Polyangia</taxon>
        <taxon>Polyangiales</taxon>
        <taxon>Polyangiaceae</taxon>
        <taxon>Polyangium</taxon>
    </lineage>
</organism>
<evidence type="ECO:0000256" key="3">
    <source>
        <dbReference type="ARBA" id="ARBA00022801"/>
    </source>
</evidence>
<evidence type="ECO:0000313" key="12">
    <source>
        <dbReference type="Proteomes" id="UP000309215"/>
    </source>
</evidence>
<protein>
    <recommendedName>
        <fullName evidence="7">Linear primary-alkylsulfatase</fullName>
        <ecNumber evidence="6">3.1.6.21</ecNumber>
    </recommendedName>
    <alternativeName>
        <fullName evidence="8">Type III linear primary-alkylsulfatase</fullName>
    </alternativeName>
</protein>
<evidence type="ECO:0000256" key="5">
    <source>
        <dbReference type="ARBA" id="ARBA00033751"/>
    </source>
</evidence>
<accession>A0A4U1J8R9</accession>
<keyword evidence="2" id="KW-0479">Metal-binding</keyword>
<keyword evidence="4" id="KW-0862">Zinc</keyword>
<dbReference type="SUPFAM" id="SSF56281">
    <property type="entry name" value="Metallo-hydrolase/oxidoreductase"/>
    <property type="match status" value="1"/>
</dbReference>